<dbReference type="Pfam" id="PF13649">
    <property type="entry name" value="Methyltransf_25"/>
    <property type="match status" value="1"/>
</dbReference>
<dbReference type="PANTHER" id="PTHR43861">
    <property type="entry name" value="TRANS-ACONITATE 2-METHYLTRANSFERASE-RELATED"/>
    <property type="match status" value="1"/>
</dbReference>
<dbReference type="PANTHER" id="PTHR43861:SF1">
    <property type="entry name" value="TRANS-ACONITATE 2-METHYLTRANSFERASE"/>
    <property type="match status" value="1"/>
</dbReference>
<accession>A0A559MIE5</accession>
<comment type="caution">
    <text evidence="4">The sequence shown here is derived from an EMBL/GenBank/DDBJ whole genome shotgun (WGS) entry which is preliminary data.</text>
</comment>
<keyword evidence="5" id="KW-1185">Reference proteome</keyword>
<dbReference type="Proteomes" id="UP000315522">
    <property type="component" value="Unassembled WGS sequence"/>
</dbReference>
<organism evidence="4 5">
    <name type="scientific">Lachnellula willkommii</name>
    <dbReference type="NCBI Taxonomy" id="215461"/>
    <lineage>
        <taxon>Eukaryota</taxon>
        <taxon>Fungi</taxon>
        <taxon>Dikarya</taxon>
        <taxon>Ascomycota</taxon>
        <taxon>Pezizomycotina</taxon>
        <taxon>Leotiomycetes</taxon>
        <taxon>Helotiales</taxon>
        <taxon>Lachnaceae</taxon>
        <taxon>Lachnellula</taxon>
    </lineage>
</organism>
<dbReference type="InterPro" id="IPR041698">
    <property type="entry name" value="Methyltransf_25"/>
</dbReference>
<dbReference type="SUPFAM" id="SSF53335">
    <property type="entry name" value="S-adenosyl-L-methionine-dependent methyltransferases"/>
    <property type="match status" value="1"/>
</dbReference>
<dbReference type="GO" id="GO:0032259">
    <property type="term" value="P:methylation"/>
    <property type="evidence" value="ECO:0007669"/>
    <property type="project" value="UniProtKB-KW"/>
</dbReference>
<keyword evidence="1 4" id="KW-0489">Methyltransferase</keyword>
<name>A0A559MIE5_9HELO</name>
<reference evidence="4 5" key="1">
    <citation type="submission" date="2018-05" db="EMBL/GenBank/DDBJ databases">
        <title>Genome sequencing and assembly of the regulated plant pathogen Lachnellula willkommii and related sister species for the development of diagnostic species identification markers.</title>
        <authorList>
            <person name="Giroux E."/>
            <person name="Bilodeau G."/>
        </authorList>
    </citation>
    <scope>NUCLEOTIDE SEQUENCE [LARGE SCALE GENOMIC DNA]</scope>
    <source>
        <strain evidence="4 5">CBS 172.35</strain>
    </source>
</reference>
<gene>
    <name evidence="4" type="primary">bioC</name>
    <name evidence="4" type="ORF">LAWI1_G001563</name>
</gene>
<evidence type="ECO:0000313" key="5">
    <source>
        <dbReference type="Proteomes" id="UP000315522"/>
    </source>
</evidence>
<dbReference type="Gene3D" id="3.40.50.150">
    <property type="entry name" value="Vaccinia Virus protein VP39"/>
    <property type="match status" value="1"/>
</dbReference>
<protein>
    <submittedName>
        <fullName evidence="4">Malonyl-[acyl-carrier protein] O-methyltransferase</fullName>
    </submittedName>
</protein>
<feature type="domain" description="Methyltransferase" evidence="3">
    <location>
        <begin position="85"/>
        <end position="180"/>
    </location>
</feature>
<sequence>MFDSSTLLLHSPTVQVTYPATLIPSWPARRAQRKDSKFPDSHTWDTAAAQYNDAVGRSSQLGAIHLISLSETLEPSLSAPGARAIDLGAGTGSLTYQLAERYPGLPILATDISPGMLDQLMANATANITTQVADMRAPVVGAAAEGAFSHVFSTMAIQFLPDPAANGTLAEWARLLIPDGIVAIAVWDFDQNCGPHALWAEAAAAVDPTYVNPPLVFPGHWVGLAQLEDGLKRAGFRDVKARSQHIRFDVGKEGFMRFFWESKNPMAVGRQASFKGDLEKVKQEMGRLLDEVYNGGRSIPLSAGLVVGRKPG</sequence>
<evidence type="ECO:0000256" key="2">
    <source>
        <dbReference type="ARBA" id="ARBA00022679"/>
    </source>
</evidence>
<evidence type="ECO:0000259" key="3">
    <source>
        <dbReference type="Pfam" id="PF13649"/>
    </source>
</evidence>
<dbReference type="GO" id="GO:0008168">
    <property type="term" value="F:methyltransferase activity"/>
    <property type="evidence" value="ECO:0007669"/>
    <property type="project" value="UniProtKB-KW"/>
</dbReference>
<evidence type="ECO:0000256" key="1">
    <source>
        <dbReference type="ARBA" id="ARBA00022603"/>
    </source>
</evidence>
<evidence type="ECO:0000313" key="4">
    <source>
        <dbReference type="EMBL" id="TVY92723.1"/>
    </source>
</evidence>
<dbReference type="AlphaFoldDB" id="A0A559MIE5"/>
<dbReference type="InterPro" id="IPR029063">
    <property type="entry name" value="SAM-dependent_MTases_sf"/>
</dbReference>
<dbReference type="CDD" id="cd02440">
    <property type="entry name" value="AdoMet_MTases"/>
    <property type="match status" value="1"/>
</dbReference>
<dbReference type="EMBL" id="QGML01000261">
    <property type="protein sequence ID" value="TVY92723.1"/>
    <property type="molecule type" value="Genomic_DNA"/>
</dbReference>
<proteinExistence type="predicted"/>
<keyword evidence="2 4" id="KW-0808">Transferase</keyword>